<dbReference type="InterPro" id="IPR002575">
    <property type="entry name" value="Aminoglycoside_PTrfase"/>
</dbReference>
<organism evidence="2 3">
    <name type="scientific">Legionella cardiaca</name>
    <dbReference type="NCBI Taxonomy" id="1071983"/>
    <lineage>
        <taxon>Bacteria</taxon>
        <taxon>Pseudomonadati</taxon>
        <taxon>Pseudomonadota</taxon>
        <taxon>Gammaproteobacteria</taxon>
        <taxon>Legionellales</taxon>
        <taxon>Legionellaceae</taxon>
        <taxon>Legionella</taxon>
    </lineage>
</organism>
<protein>
    <submittedName>
        <fullName evidence="2">Phosphotransferase</fullName>
    </submittedName>
</protein>
<dbReference type="Pfam" id="PF01636">
    <property type="entry name" value="APH"/>
    <property type="match status" value="1"/>
</dbReference>
<dbReference type="InterPro" id="IPR011009">
    <property type="entry name" value="Kinase-like_dom_sf"/>
</dbReference>
<dbReference type="Proteomes" id="UP001222087">
    <property type="component" value="Chromosome"/>
</dbReference>
<dbReference type="Gene3D" id="3.90.1200.10">
    <property type="match status" value="1"/>
</dbReference>
<proteinExistence type="predicted"/>
<evidence type="ECO:0000313" key="2">
    <source>
        <dbReference type="EMBL" id="WED43239.1"/>
    </source>
</evidence>
<gene>
    <name evidence="2" type="ORF">PXX05_00235</name>
</gene>
<dbReference type="EMBL" id="CP119078">
    <property type="protein sequence ID" value="WED43239.1"/>
    <property type="molecule type" value="Genomic_DNA"/>
</dbReference>
<sequence>MSNEHWSRLFFKQPIIAISPLKGGRQHQTDLIELTDGSKWVCKKLTGSTWLGIMNSAQFRFTEVIATHVANKTGYTYAPKTLPIPKRWVEGTQTHLLITPYCKGKLRATVTQEQAFLLGKLLAKLHQLNLPKKGGQAFPCINLPENQSYSPEVKLLVEQSNASLQYDSQNWVVSHRDIHLENIVWKDAEKPHLIDWESAGLIHPFVELIGVAMNSSGLAVKKFEKNLFRATLRGYAQIMGNLPQANEHLWGLIFHSWLLWYAYSLRRNWQEDAEQTLQVIKLIKLKMKELQHLYAD</sequence>
<name>A0ABY8ATZ2_9GAMM</name>
<evidence type="ECO:0000259" key="1">
    <source>
        <dbReference type="Pfam" id="PF01636"/>
    </source>
</evidence>
<accession>A0ABY8ATZ2</accession>
<dbReference type="SUPFAM" id="SSF56112">
    <property type="entry name" value="Protein kinase-like (PK-like)"/>
    <property type="match status" value="1"/>
</dbReference>
<feature type="domain" description="Aminoglycoside phosphotransferase" evidence="1">
    <location>
        <begin position="19"/>
        <end position="237"/>
    </location>
</feature>
<dbReference type="RefSeq" id="WP_275089052.1">
    <property type="nucleotide sequence ID" value="NZ_CP119078.1"/>
</dbReference>
<reference evidence="2 3" key="1">
    <citation type="submission" date="2023-02" db="EMBL/GenBank/DDBJ databases">
        <title>Genome Sequence of L. cardiaca H63T.</title>
        <authorList>
            <person name="Lopez A.E."/>
            <person name="Cianciotto N.P."/>
        </authorList>
    </citation>
    <scope>NUCLEOTIDE SEQUENCE [LARGE SCALE GENOMIC DNA]</scope>
    <source>
        <strain evidence="2 3">H63</strain>
    </source>
</reference>
<evidence type="ECO:0000313" key="3">
    <source>
        <dbReference type="Proteomes" id="UP001222087"/>
    </source>
</evidence>
<keyword evidence="3" id="KW-1185">Reference proteome</keyword>